<dbReference type="AlphaFoldDB" id="A0A4R8G3T9"/>
<evidence type="ECO:0000259" key="2">
    <source>
        <dbReference type="PROSITE" id="PS51898"/>
    </source>
</evidence>
<dbReference type="GO" id="GO:0003677">
    <property type="term" value="F:DNA binding"/>
    <property type="evidence" value="ECO:0007669"/>
    <property type="project" value="InterPro"/>
</dbReference>
<evidence type="ECO:0000313" key="6">
    <source>
        <dbReference type="Proteomes" id="UP000635853"/>
    </source>
</evidence>
<evidence type="ECO:0000313" key="5">
    <source>
        <dbReference type="Proteomes" id="UP000295484"/>
    </source>
</evidence>
<evidence type="ECO:0000256" key="1">
    <source>
        <dbReference type="ARBA" id="ARBA00023172"/>
    </source>
</evidence>
<dbReference type="Proteomes" id="UP000635853">
    <property type="component" value="Unassembled WGS sequence"/>
</dbReference>
<reference evidence="3" key="3">
    <citation type="submission" date="2021-01" db="EMBL/GenBank/DDBJ databases">
        <authorList>
            <person name="Guzman M.S."/>
        </authorList>
    </citation>
    <scope>NUCLEOTIDE SEQUENCE</scope>
    <source>
        <strain evidence="3">AB19</strain>
    </source>
</reference>
<dbReference type="CDD" id="cd00397">
    <property type="entry name" value="DNA_BRE_C"/>
    <property type="match status" value="1"/>
</dbReference>
<dbReference type="PROSITE" id="PS51898">
    <property type="entry name" value="TYR_RECOMBINASE"/>
    <property type="match status" value="1"/>
</dbReference>
<dbReference type="Gene3D" id="1.10.443.10">
    <property type="entry name" value="Intergrase catalytic core"/>
    <property type="match status" value="1"/>
</dbReference>
<dbReference type="EMBL" id="JAESIL010000049">
    <property type="protein sequence ID" value="MBL3578946.1"/>
    <property type="molecule type" value="Genomic_DNA"/>
</dbReference>
<reference evidence="4 5" key="1">
    <citation type="submission" date="2019-03" db="EMBL/GenBank/DDBJ databases">
        <title>Genomic Encyclopedia of Type Strains, Phase IV (KMG-IV): sequencing the most valuable type-strain genomes for metagenomic binning, comparative biology and taxonomic classification.</title>
        <authorList>
            <person name="Goeker M."/>
        </authorList>
    </citation>
    <scope>NUCLEOTIDE SEQUENCE [LARGE SCALE GENOMIC DNA]</scope>
    <source>
        <strain evidence="4 5">JA181</strain>
    </source>
</reference>
<dbReference type="EMBL" id="SOEB01000005">
    <property type="protein sequence ID" value="TDX31172.1"/>
    <property type="molecule type" value="Genomic_DNA"/>
</dbReference>
<name>A0A4R8G3T9_9RHOB</name>
<evidence type="ECO:0000313" key="3">
    <source>
        <dbReference type="EMBL" id="MBL3578946.1"/>
    </source>
</evidence>
<dbReference type="InterPro" id="IPR013762">
    <property type="entry name" value="Integrase-like_cat_sf"/>
</dbReference>
<reference evidence="6" key="2">
    <citation type="submission" date="2021-01" db="EMBL/GenBank/DDBJ databases">
        <title>Draft genomes of Rhodovulum sulfidophilum.</title>
        <authorList>
            <person name="Guzman M.S."/>
        </authorList>
    </citation>
    <scope>NUCLEOTIDE SEQUENCE [LARGE SCALE GENOMIC DNA]</scope>
    <source>
        <strain evidence="6">AB19</strain>
    </source>
</reference>
<keyword evidence="1" id="KW-0233">DNA recombination</keyword>
<keyword evidence="6" id="KW-1185">Reference proteome</keyword>
<dbReference type="GO" id="GO:0006310">
    <property type="term" value="P:DNA recombination"/>
    <property type="evidence" value="ECO:0007669"/>
    <property type="project" value="UniProtKB-KW"/>
</dbReference>
<dbReference type="SUPFAM" id="SSF56349">
    <property type="entry name" value="DNA breaking-rejoining enzymes"/>
    <property type="match status" value="1"/>
</dbReference>
<accession>A0A4R8G3T9</accession>
<organism evidence="4 5">
    <name type="scientific">Rhodovulum visakhapatnamense</name>
    <dbReference type="NCBI Taxonomy" id="364297"/>
    <lineage>
        <taxon>Bacteria</taxon>
        <taxon>Pseudomonadati</taxon>
        <taxon>Pseudomonadota</taxon>
        <taxon>Alphaproteobacteria</taxon>
        <taxon>Rhodobacterales</taxon>
        <taxon>Paracoccaceae</taxon>
        <taxon>Rhodovulum</taxon>
    </lineage>
</organism>
<dbReference type="Pfam" id="PF00589">
    <property type="entry name" value="Phage_integrase"/>
    <property type="match status" value="1"/>
</dbReference>
<sequence length="365" mass="40026">MRPSLRRGVVSLTGIFVVRRRGKVYTYYRTKGQPLVPLPNLPHDHPDFLTAYAEARRAAPKQKGRPAGTVGALAEAAMRSDAFKALSDVYRATLHRHFDTITKTAGDAPAKGLRPKHVQKNVIEAASPVDRLKAWRFLAGHGMAAALLDLDPTVGVRAPKRRKTTGHPPWTPDEVDAYRERWPVGTVPRLAFELMHWTGARLSDAVHLGPGMVDRGGVLTFRQSKTRDPAYIPWTCPLPAWAAKLAEDREKMHRAIEAASGGHMTYLATAHGQTRSSKALGTLIRESARMAGIEKSAHGLRKARAVALAEAGATTHQIAAWTGHVSLKEVEHYTRATQRRAAVVGIEQEQNVANTSAQSEKRGEK</sequence>
<dbReference type="InterPro" id="IPR011010">
    <property type="entry name" value="DNA_brk_join_enz"/>
</dbReference>
<dbReference type="GO" id="GO:0015074">
    <property type="term" value="P:DNA integration"/>
    <property type="evidence" value="ECO:0007669"/>
    <property type="project" value="InterPro"/>
</dbReference>
<feature type="domain" description="Tyr recombinase" evidence="2">
    <location>
        <begin position="165"/>
        <end position="346"/>
    </location>
</feature>
<proteinExistence type="predicted"/>
<dbReference type="Proteomes" id="UP000295484">
    <property type="component" value="Unassembled WGS sequence"/>
</dbReference>
<gene>
    <name evidence="4" type="ORF">EV657_10518</name>
    <name evidence="3" type="ORF">JMJ92_12390</name>
</gene>
<evidence type="ECO:0000313" key="4">
    <source>
        <dbReference type="EMBL" id="TDX31172.1"/>
    </source>
</evidence>
<comment type="caution">
    <text evidence="4">The sequence shown here is derived from an EMBL/GenBank/DDBJ whole genome shotgun (WGS) entry which is preliminary data.</text>
</comment>
<dbReference type="InterPro" id="IPR002104">
    <property type="entry name" value="Integrase_catalytic"/>
</dbReference>
<protein>
    <submittedName>
        <fullName evidence="3">Site-specific integrase</fullName>
    </submittedName>
    <submittedName>
        <fullName evidence="4">Site-specific recombinase XerD</fullName>
    </submittedName>
</protein>